<evidence type="ECO:0000256" key="6">
    <source>
        <dbReference type="SAM" id="Phobius"/>
    </source>
</evidence>
<feature type="region of interest" description="Disordered" evidence="5">
    <location>
        <begin position="236"/>
        <end position="255"/>
    </location>
</feature>
<dbReference type="GO" id="GO:0007189">
    <property type="term" value="P:adenylate cyclase-activating G protein-coupled receptor signaling pathway"/>
    <property type="evidence" value="ECO:0007669"/>
    <property type="project" value="TreeGrafter"/>
</dbReference>
<comment type="subcellular location">
    <subcellularLocation>
        <location evidence="1">Membrane</location>
        <topology evidence="1">Multi-pass membrane protein</topology>
    </subcellularLocation>
</comment>
<feature type="region of interest" description="Disordered" evidence="5">
    <location>
        <begin position="456"/>
        <end position="498"/>
    </location>
</feature>
<dbReference type="Pfam" id="PF05462">
    <property type="entry name" value="Dicty_CAR"/>
    <property type="match status" value="1"/>
</dbReference>
<dbReference type="OrthoDB" id="18453at2759"/>
<feature type="transmembrane region" description="Helical" evidence="6">
    <location>
        <begin position="59"/>
        <end position="79"/>
    </location>
</feature>
<evidence type="ECO:0000256" key="2">
    <source>
        <dbReference type="ARBA" id="ARBA00022692"/>
    </source>
</evidence>
<dbReference type="SUPFAM" id="SSF81321">
    <property type="entry name" value="Family A G protein-coupled receptor-like"/>
    <property type="match status" value="1"/>
</dbReference>
<feature type="region of interest" description="Disordered" evidence="5">
    <location>
        <begin position="311"/>
        <end position="347"/>
    </location>
</feature>
<comment type="caution">
    <text evidence="8">The sequence shown here is derived from an EMBL/GenBank/DDBJ whole genome shotgun (WGS) entry which is preliminary data.</text>
</comment>
<proteinExistence type="predicted"/>
<feature type="transmembrane region" description="Helical" evidence="6">
    <location>
        <begin position="134"/>
        <end position="154"/>
    </location>
</feature>
<keyword evidence="4 6" id="KW-0472">Membrane</keyword>
<feature type="compositionally biased region" description="Pro residues" evidence="5">
    <location>
        <begin position="311"/>
        <end position="325"/>
    </location>
</feature>
<reference evidence="8 9" key="1">
    <citation type="journal article" date="2016" name="Genome Biol. Evol.">
        <title>Divergent and convergent evolution of fungal pathogenicity.</title>
        <authorList>
            <person name="Shang Y."/>
            <person name="Xiao G."/>
            <person name="Zheng P."/>
            <person name="Cen K."/>
            <person name="Zhan S."/>
            <person name="Wang C."/>
        </authorList>
    </citation>
    <scope>NUCLEOTIDE SEQUENCE [LARGE SCALE GENOMIC DNA]</scope>
    <source>
        <strain evidence="8 9">RCEF 2490</strain>
    </source>
</reference>
<keyword evidence="9" id="KW-1185">Reference proteome</keyword>
<keyword evidence="3 6" id="KW-1133">Transmembrane helix</keyword>
<dbReference type="GO" id="GO:0004930">
    <property type="term" value="F:G protein-coupled receptor activity"/>
    <property type="evidence" value="ECO:0007669"/>
    <property type="project" value="TreeGrafter"/>
</dbReference>
<dbReference type="EMBL" id="AZGY01000002">
    <property type="protein sequence ID" value="OAA32191.1"/>
    <property type="molecule type" value="Genomic_DNA"/>
</dbReference>
<evidence type="ECO:0000256" key="5">
    <source>
        <dbReference type="SAM" id="MobiDB-lite"/>
    </source>
</evidence>
<feature type="compositionally biased region" description="Basic and acidic residues" evidence="5">
    <location>
        <begin position="236"/>
        <end position="245"/>
    </location>
</feature>
<keyword evidence="2 6" id="KW-0812">Transmembrane</keyword>
<feature type="compositionally biased region" description="Basic and acidic residues" evidence="5">
    <location>
        <begin position="456"/>
        <end position="476"/>
    </location>
</feature>
<dbReference type="Gene3D" id="1.20.1070.10">
    <property type="entry name" value="Rhodopsin 7-helix transmembrane proteins"/>
    <property type="match status" value="1"/>
</dbReference>
<dbReference type="Proteomes" id="UP000078544">
    <property type="component" value="Unassembled WGS sequence"/>
</dbReference>
<keyword evidence="8" id="KW-0675">Receptor</keyword>
<dbReference type="GO" id="GO:0007166">
    <property type="term" value="P:cell surface receptor signaling pathway"/>
    <property type="evidence" value="ECO:0007669"/>
    <property type="project" value="InterPro"/>
</dbReference>
<feature type="transmembrane region" description="Helical" evidence="6">
    <location>
        <begin position="420"/>
        <end position="441"/>
    </location>
</feature>
<dbReference type="GO" id="GO:0005886">
    <property type="term" value="C:plasma membrane"/>
    <property type="evidence" value="ECO:0007669"/>
    <property type="project" value="TreeGrafter"/>
</dbReference>
<dbReference type="PROSITE" id="PS50261">
    <property type="entry name" value="G_PROTEIN_RECEP_F2_4"/>
    <property type="match status" value="1"/>
</dbReference>
<feature type="transmembrane region" description="Helical" evidence="6">
    <location>
        <begin position="384"/>
        <end position="400"/>
    </location>
</feature>
<gene>
    <name evidence="8" type="ORF">AAL_01523</name>
</gene>
<evidence type="ECO:0000313" key="8">
    <source>
        <dbReference type="EMBL" id="OAA32191.1"/>
    </source>
</evidence>
<evidence type="ECO:0000256" key="4">
    <source>
        <dbReference type="ARBA" id="ARBA00023136"/>
    </source>
</evidence>
<feature type="domain" description="G-protein coupled receptors family 2 profile 2" evidence="7">
    <location>
        <begin position="25"/>
        <end position="207"/>
    </location>
</feature>
<feature type="transmembrane region" description="Helical" evidence="6">
    <location>
        <begin position="106"/>
        <end position="122"/>
    </location>
</feature>
<feature type="transmembrane region" description="Helical" evidence="6">
    <location>
        <begin position="31"/>
        <end position="50"/>
    </location>
</feature>
<dbReference type="AlphaFoldDB" id="A0A166U8E5"/>
<sequence>MQDPASPSGGGSGGGSFTDDQLDMLVTLERVGGSISLVSVLLVFLAFALVRRVRNVQNTFIVFASVSNVGASVASIVALDGLAAGKRSPLCQAQGFMFQMFMQSDPWWSLAMAINVLLVFYFRASPNSFQRWWWLYCIICYGGPLMIALILLVVKDTGKGPVYGDATIWCWVDSNWDGIRIYTYYLLIWICIAGSMLCYMLVGCYVFRSRNRLHSFSVTNSHERHGRGLTLLVKTRHEGSQDDRPSPPPPPLPHHAFYGTVTTEVQITSSAIADMMCPDRGALHDDSPAALSVSPTAQYFSCVSAAPLPLLPLPPPPSPQQPPPTQQVKPSRTGGSSSSSSSSRSRSRVGHAIGSWVKSLSCAIARATGALSSKFVVHDAVKRAYLRTSLLFAMSVLVTWTPSSLNRIHSWLAGQSPYEFHVATAAVLPLQGLWNAIIFFMTSWTAVRDRMAEIVGEKQHQQQPAEERPAQPHREPTATTRGGAGGGGAPLRADGDGDSLTLHSDIELKRVERLDTKEGCVRSRAL</sequence>
<evidence type="ECO:0000256" key="1">
    <source>
        <dbReference type="ARBA" id="ARBA00004141"/>
    </source>
</evidence>
<dbReference type="PANTHER" id="PTHR23112">
    <property type="entry name" value="G PROTEIN-COUPLED RECEPTOR 157-RELATED"/>
    <property type="match status" value="1"/>
</dbReference>
<dbReference type="STRING" id="1081109.A0A166U8E5"/>
<organism evidence="8 9">
    <name type="scientific">Moelleriella libera RCEF 2490</name>
    <dbReference type="NCBI Taxonomy" id="1081109"/>
    <lineage>
        <taxon>Eukaryota</taxon>
        <taxon>Fungi</taxon>
        <taxon>Dikarya</taxon>
        <taxon>Ascomycota</taxon>
        <taxon>Pezizomycotina</taxon>
        <taxon>Sordariomycetes</taxon>
        <taxon>Hypocreomycetidae</taxon>
        <taxon>Hypocreales</taxon>
        <taxon>Clavicipitaceae</taxon>
        <taxon>Moelleriella</taxon>
    </lineage>
</organism>
<dbReference type="InterPro" id="IPR017981">
    <property type="entry name" value="GPCR_2-like_7TM"/>
</dbReference>
<evidence type="ECO:0000256" key="3">
    <source>
        <dbReference type="ARBA" id="ARBA00022989"/>
    </source>
</evidence>
<feature type="transmembrane region" description="Helical" evidence="6">
    <location>
        <begin position="182"/>
        <end position="207"/>
    </location>
</feature>
<protein>
    <submittedName>
        <fullName evidence="8">G-protein coupled receptor protein</fullName>
    </submittedName>
</protein>
<dbReference type="PANTHER" id="PTHR23112:SF0">
    <property type="entry name" value="TRANSMEMBRANE PROTEIN 116"/>
    <property type="match status" value="1"/>
</dbReference>
<evidence type="ECO:0000313" key="9">
    <source>
        <dbReference type="Proteomes" id="UP000078544"/>
    </source>
</evidence>
<accession>A0A166U8E5</accession>
<evidence type="ECO:0000259" key="7">
    <source>
        <dbReference type="PROSITE" id="PS50261"/>
    </source>
</evidence>
<name>A0A166U8E5_9HYPO</name>